<dbReference type="AlphaFoldDB" id="A0A3D5J0B8"/>
<dbReference type="Gene3D" id="3.30.1150.10">
    <property type="match status" value="1"/>
</dbReference>
<keyword evidence="2" id="KW-1133">Transmembrane helix</keyword>
<keyword evidence="2" id="KW-0812">Transmembrane</keyword>
<name>A0A3D5J0B8_9FLAO</name>
<sequence>MKPKKNPKADLRKKTVLFLQIGLIAVLLLSYFMINLKTYDQQQATTEKWDPLDIPEEEAIPITKVQEDLPPPKPKDPPVIEITEDDSPEPEDEIETTETSLDDIVEVDDIIEVPDSEPVDPVPFEFIEDVPIFPGCENLKDNEERKACMSEKISRFIGKKFDTGLGEDIGLSGINRVTIMFEIDKNGEVKNVKARGPHKLLEEEGKRVINLLPKMEPGKQRGKPVPVRYTIPINFQVQN</sequence>
<evidence type="ECO:0000313" key="5">
    <source>
        <dbReference type="Proteomes" id="UP000264330"/>
    </source>
</evidence>
<dbReference type="EMBL" id="DPMF01000205">
    <property type="protein sequence ID" value="HCV81098.1"/>
    <property type="molecule type" value="Genomic_DNA"/>
</dbReference>
<proteinExistence type="predicted"/>
<evidence type="ECO:0000256" key="1">
    <source>
        <dbReference type="SAM" id="MobiDB-lite"/>
    </source>
</evidence>
<dbReference type="GO" id="GO:0055085">
    <property type="term" value="P:transmembrane transport"/>
    <property type="evidence" value="ECO:0007669"/>
    <property type="project" value="InterPro"/>
</dbReference>
<dbReference type="PANTHER" id="PTHR33446">
    <property type="entry name" value="PROTEIN TONB-RELATED"/>
    <property type="match status" value="1"/>
</dbReference>
<dbReference type="RefSeq" id="WP_013072964.1">
    <property type="nucleotide sequence ID" value="NZ_CAJXAW010000053.1"/>
</dbReference>
<feature type="region of interest" description="Disordered" evidence="1">
    <location>
        <begin position="60"/>
        <end position="97"/>
    </location>
</feature>
<accession>A0A3D5J0B8</accession>
<protein>
    <submittedName>
        <fullName evidence="4">Energy transducer TonB</fullName>
    </submittedName>
</protein>
<dbReference type="Proteomes" id="UP000264330">
    <property type="component" value="Unassembled WGS sequence"/>
</dbReference>
<dbReference type="InterPro" id="IPR037682">
    <property type="entry name" value="TonB_C"/>
</dbReference>
<feature type="domain" description="TonB C-terminal" evidence="3">
    <location>
        <begin position="176"/>
        <end position="236"/>
    </location>
</feature>
<dbReference type="GO" id="GO:0031992">
    <property type="term" value="F:energy transducer activity"/>
    <property type="evidence" value="ECO:0007669"/>
    <property type="project" value="TreeGrafter"/>
</dbReference>
<organism evidence="4 5">
    <name type="scientific">Zunongwangia profunda</name>
    <dbReference type="NCBI Taxonomy" id="398743"/>
    <lineage>
        <taxon>Bacteria</taxon>
        <taxon>Pseudomonadati</taxon>
        <taxon>Bacteroidota</taxon>
        <taxon>Flavobacteriia</taxon>
        <taxon>Flavobacteriales</taxon>
        <taxon>Flavobacteriaceae</taxon>
        <taxon>Zunongwangia</taxon>
    </lineage>
</organism>
<dbReference type="OMA" id="FVAMEYN"/>
<evidence type="ECO:0000259" key="3">
    <source>
        <dbReference type="Pfam" id="PF03544"/>
    </source>
</evidence>
<gene>
    <name evidence="4" type="ORF">DGQ38_08625</name>
</gene>
<dbReference type="Pfam" id="PF03544">
    <property type="entry name" value="TonB_C"/>
    <property type="match status" value="1"/>
</dbReference>
<dbReference type="SUPFAM" id="SSF74653">
    <property type="entry name" value="TolA/TonB C-terminal domain"/>
    <property type="match status" value="1"/>
</dbReference>
<dbReference type="PANTHER" id="PTHR33446:SF2">
    <property type="entry name" value="PROTEIN TONB"/>
    <property type="match status" value="1"/>
</dbReference>
<reference evidence="4 5" key="1">
    <citation type="journal article" date="2018" name="Nat. Biotechnol.">
        <title>A standardized bacterial taxonomy based on genome phylogeny substantially revises the tree of life.</title>
        <authorList>
            <person name="Parks D.H."/>
            <person name="Chuvochina M."/>
            <person name="Waite D.W."/>
            <person name="Rinke C."/>
            <person name="Skarshewski A."/>
            <person name="Chaumeil P.A."/>
            <person name="Hugenholtz P."/>
        </authorList>
    </citation>
    <scope>NUCLEOTIDE SEQUENCE [LARGE SCALE GENOMIC DNA]</scope>
    <source>
        <strain evidence="4">UBA9359</strain>
    </source>
</reference>
<evidence type="ECO:0000313" key="4">
    <source>
        <dbReference type="EMBL" id="HCV81098.1"/>
    </source>
</evidence>
<comment type="caution">
    <text evidence="4">The sequence shown here is derived from an EMBL/GenBank/DDBJ whole genome shotgun (WGS) entry which is preliminary data.</text>
</comment>
<dbReference type="InterPro" id="IPR051045">
    <property type="entry name" value="TonB-dependent_transducer"/>
</dbReference>
<keyword evidence="2" id="KW-0472">Membrane</keyword>
<feature type="compositionally biased region" description="Acidic residues" evidence="1">
    <location>
        <begin position="82"/>
        <end position="97"/>
    </location>
</feature>
<feature type="transmembrane region" description="Helical" evidence="2">
    <location>
        <begin position="16"/>
        <end position="34"/>
    </location>
</feature>
<dbReference type="GO" id="GO:0098797">
    <property type="term" value="C:plasma membrane protein complex"/>
    <property type="evidence" value="ECO:0007669"/>
    <property type="project" value="TreeGrafter"/>
</dbReference>
<evidence type="ECO:0000256" key="2">
    <source>
        <dbReference type="SAM" id="Phobius"/>
    </source>
</evidence>